<evidence type="ECO:0000256" key="6">
    <source>
        <dbReference type="ARBA" id="ARBA00023010"/>
    </source>
</evidence>
<evidence type="ECO:0000256" key="8">
    <source>
        <dbReference type="SAM" id="MobiDB-lite"/>
    </source>
</evidence>
<evidence type="ECO:0000256" key="3">
    <source>
        <dbReference type="ARBA" id="ARBA00022692"/>
    </source>
</evidence>
<keyword evidence="6" id="KW-0811">Translocation</keyword>
<comment type="subcellular location">
    <subcellularLocation>
        <location evidence="1">Membrane</location>
        <topology evidence="1">Single-pass membrane protein</topology>
    </subcellularLocation>
</comment>
<dbReference type="Pfam" id="PF02416">
    <property type="entry name" value="TatA_B_E"/>
    <property type="match status" value="1"/>
</dbReference>
<dbReference type="InterPro" id="IPR003369">
    <property type="entry name" value="TatA/B/E"/>
</dbReference>
<keyword evidence="7 9" id="KW-0472">Membrane</keyword>
<feature type="compositionally biased region" description="Basic and acidic residues" evidence="8">
    <location>
        <begin position="101"/>
        <end position="114"/>
    </location>
</feature>
<evidence type="ECO:0000256" key="1">
    <source>
        <dbReference type="ARBA" id="ARBA00004167"/>
    </source>
</evidence>
<dbReference type="PRINTS" id="PR01506">
    <property type="entry name" value="TATBPROTEIN"/>
</dbReference>
<dbReference type="Proteomes" id="UP000282386">
    <property type="component" value="Chromosome"/>
</dbReference>
<keyword evidence="2" id="KW-0813">Transport</keyword>
<evidence type="ECO:0000256" key="9">
    <source>
        <dbReference type="SAM" id="Phobius"/>
    </source>
</evidence>
<feature type="transmembrane region" description="Helical" evidence="9">
    <location>
        <begin position="12"/>
        <end position="33"/>
    </location>
</feature>
<accession>A0A7Z9A435</accession>
<proteinExistence type="predicted"/>
<keyword evidence="5 9" id="KW-1133">Transmembrane helix</keyword>
<keyword evidence="4" id="KW-0653">Protein transport</keyword>
<gene>
    <name evidence="10" type="ORF">NCTC10207_01613</name>
</gene>
<evidence type="ECO:0000256" key="2">
    <source>
        <dbReference type="ARBA" id="ARBA00022448"/>
    </source>
</evidence>
<evidence type="ECO:0000313" key="10">
    <source>
        <dbReference type="EMBL" id="VEI23563.1"/>
    </source>
</evidence>
<evidence type="ECO:0000256" key="5">
    <source>
        <dbReference type="ARBA" id="ARBA00022989"/>
    </source>
</evidence>
<protein>
    <submittedName>
        <fullName evidence="10">Sec-independent translocase</fullName>
    </submittedName>
</protein>
<evidence type="ECO:0000313" key="11">
    <source>
        <dbReference type="Proteomes" id="UP000282386"/>
    </source>
</evidence>
<dbReference type="Gene3D" id="1.20.5.3310">
    <property type="match status" value="1"/>
</dbReference>
<keyword evidence="3 9" id="KW-0812">Transmembrane</keyword>
<sequence length="136" mass="15615">MLRPTVNPDSLTVVFGISGLEFIVLVVLTFFVIGPERMPEYARQAKEFIKTVRRMAFDAKDDFKDALGDTGLDDINWRQYDPRQYDPRVIVREAFAEDDAERAREAKEREEKNKPVASNITRLPRGAYAPFDTEAT</sequence>
<dbReference type="EMBL" id="LR134479">
    <property type="protein sequence ID" value="VEI23563.1"/>
    <property type="molecule type" value="Genomic_DNA"/>
</dbReference>
<feature type="region of interest" description="Disordered" evidence="8">
    <location>
        <begin position="101"/>
        <end position="136"/>
    </location>
</feature>
<evidence type="ECO:0000256" key="4">
    <source>
        <dbReference type="ARBA" id="ARBA00022927"/>
    </source>
</evidence>
<evidence type="ECO:0000256" key="7">
    <source>
        <dbReference type="ARBA" id="ARBA00023136"/>
    </source>
</evidence>
<name>A0A7Z9A435_9MICC</name>
<organism evidence="10 11">
    <name type="scientific">Rothia aeria</name>
    <dbReference type="NCBI Taxonomy" id="172042"/>
    <lineage>
        <taxon>Bacteria</taxon>
        <taxon>Bacillati</taxon>
        <taxon>Actinomycetota</taxon>
        <taxon>Actinomycetes</taxon>
        <taxon>Micrococcales</taxon>
        <taxon>Micrococcaceae</taxon>
        <taxon>Rothia</taxon>
    </lineage>
</organism>
<dbReference type="AlphaFoldDB" id="A0A7Z9A435"/>
<reference evidence="10 11" key="1">
    <citation type="submission" date="2018-12" db="EMBL/GenBank/DDBJ databases">
        <authorList>
            <consortium name="Pathogen Informatics"/>
        </authorList>
    </citation>
    <scope>NUCLEOTIDE SEQUENCE [LARGE SCALE GENOMIC DNA]</scope>
    <source>
        <strain evidence="10 11">NCTC10207</strain>
    </source>
</reference>